<evidence type="ECO:0000313" key="1">
    <source>
        <dbReference type="EMBL" id="KAJ9068824.1"/>
    </source>
</evidence>
<evidence type="ECO:0000313" key="2">
    <source>
        <dbReference type="Proteomes" id="UP001165960"/>
    </source>
</evidence>
<gene>
    <name evidence="1" type="ORF">DSO57_1024793</name>
</gene>
<dbReference type="Proteomes" id="UP001165960">
    <property type="component" value="Unassembled WGS sequence"/>
</dbReference>
<sequence length="78" mass="8769">MSKKNSWMDPVLPTTSKAIPSEPLSSDSNPEGKIAASWLDPVLPVDKKPAFKADFSQKLRISKEKRTLRLFLLPIWSC</sequence>
<dbReference type="EMBL" id="QTSX02003686">
    <property type="protein sequence ID" value="KAJ9068824.1"/>
    <property type="molecule type" value="Genomic_DNA"/>
</dbReference>
<keyword evidence="2" id="KW-1185">Reference proteome</keyword>
<reference evidence="1" key="1">
    <citation type="submission" date="2022-04" db="EMBL/GenBank/DDBJ databases">
        <title>Genome of the entomopathogenic fungus Entomophthora muscae.</title>
        <authorList>
            <person name="Elya C."/>
            <person name="Lovett B.R."/>
            <person name="Lee E."/>
            <person name="Macias A.M."/>
            <person name="Hajek A.E."/>
            <person name="De Bivort B.L."/>
            <person name="Kasson M.T."/>
            <person name="De Fine Licht H.H."/>
            <person name="Stajich J.E."/>
        </authorList>
    </citation>
    <scope>NUCLEOTIDE SEQUENCE</scope>
    <source>
        <strain evidence="1">Berkeley</strain>
    </source>
</reference>
<comment type="caution">
    <text evidence="1">The sequence shown here is derived from an EMBL/GenBank/DDBJ whole genome shotgun (WGS) entry which is preliminary data.</text>
</comment>
<name>A0ACC2T2E6_9FUNG</name>
<accession>A0ACC2T2E6</accession>
<proteinExistence type="predicted"/>
<organism evidence="1 2">
    <name type="scientific">Entomophthora muscae</name>
    <dbReference type="NCBI Taxonomy" id="34485"/>
    <lineage>
        <taxon>Eukaryota</taxon>
        <taxon>Fungi</taxon>
        <taxon>Fungi incertae sedis</taxon>
        <taxon>Zoopagomycota</taxon>
        <taxon>Entomophthoromycotina</taxon>
        <taxon>Entomophthoromycetes</taxon>
        <taxon>Entomophthorales</taxon>
        <taxon>Entomophthoraceae</taxon>
        <taxon>Entomophthora</taxon>
    </lineage>
</organism>
<protein>
    <submittedName>
        <fullName evidence="1">Uncharacterized protein</fullName>
    </submittedName>
</protein>